<keyword evidence="1" id="KW-0472">Membrane</keyword>
<comment type="caution">
    <text evidence="2">The sequence shown here is derived from an EMBL/GenBank/DDBJ whole genome shotgun (WGS) entry which is preliminary data.</text>
</comment>
<proteinExistence type="predicted"/>
<protein>
    <submittedName>
        <fullName evidence="2">Uncharacterized protein</fullName>
    </submittedName>
</protein>
<dbReference type="EMBL" id="AOLK01000011">
    <property type="protein sequence ID" value="ELZ87163.1"/>
    <property type="molecule type" value="Genomic_DNA"/>
</dbReference>
<evidence type="ECO:0000256" key="1">
    <source>
        <dbReference type="SAM" id="Phobius"/>
    </source>
</evidence>
<organism evidence="2 3">
    <name type="scientific">Haloferax elongans ATCC BAA-1513</name>
    <dbReference type="NCBI Taxonomy" id="1230453"/>
    <lineage>
        <taxon>Archaea</taxon>
        <taxon>Methanobacteriati</taxon>
        <taxon>Methanobacteriota</taxon>
        <taxon>Stenosarchaea group</taxon>
        <taxon>Halobacteria</taxon>
        <taxon>Halobacteriales</taxon>
        <taxon>Haloferacaceae</taxon>
        <taxon>Haloferax</taxon>
    </lineage>
</organism>
<name>M0HTS1_HALEO</name>
<gene>
    <name evidence="2" type="ORF">C453_02394</name>
</gene>
<evidence type="ECO:0000313" key="2">
    <source>
        <dbReference type="EMBL" id="ELZ87163.1"/>
    </source>
</evidence>
<keyword evidence="3" id="KW-1185">Reference proteome</keyword>
<keyword evidence="1" id="KW-0812">Transmembrane</keyword>
<dbReference type="Proteomes" id="UP000011612">
    <property type="component" value="Unassembled WGS sequence"/>
</dbReference>
<accession>M0HTS1</accession>
<keyword evidence="1" id="KW-1133">Transmembrane helix</keyword>
<reference evidence="2 3" key="1">
    <citation type="journal article" date="2014" name="PLoS Genet.">
        <title>Phylogenetically driven sequencing of extremely halophilic archaea reveals strategies for static and dynamic osmo-response.</title>
        <authorList>
            <person name="Becker E.A."/>
            <person name="Seitzer P.M."/>
            <person name="Tritt A."/>
            <person name="Larsen D."/>
            <person name="Krusor M."/>
            <person name="Yao A.I."/>
            <person name="Wu D."/>
            <person name="Madern D."/>
            <person name="Eisen J.A."/>
            <person name="Darling A.E."/>
            <person name="Facciotti M.T."/>
        </authorList>
    </citation>
    <scope>NUCLEOTIDE SEQUENCE [LARGE SCALE GENOMIC DNA]</scope>
    <source>
        <strain evidence="2 3">ATCC BAA-1513</strain>
    </source>
</reference>
<sequence>MGRTLISLVSKKTKLIIVGLVTASLFRAMDPQPPFSNNWILLGIAGILSSAYLWKVYREYQSVP</sequence>
<dbReference type="STRING" id="1230453.C453_02394"/>
<dbReference type="AlphaFoldDB" id="M0HTS1"/>
<feature type="transmembrane region" description="Helical" evidence="1">
    <location>
        <begin position="38"/>
        <end position="57"/>
    </location>
</feature>
<evidence type="ECO:0000313" key="3">
    <source>
        <dbReference type="Proteomes" id="UP000011612"/>
    </source>
</evidence>